<accession>A0A4Q7YPH1</accession>
<proteinExistence type="predicted"/>
<dbReference type="GO" id="GO:0016020">
    <property type="term" value="C:membrane"/>
    <property type="evidence" value="ECO:0007669"/>
    <property type="project" value="TreeGrafter"/>
</dbReference>
<organism evidence="5 6">
    <name type="scientific">Fluviicoccus keumensis</name>
    <dbReference type="NCBI Taxonomy" id="1435465"/>
    <lineage>
        <taxon>Bacteria</taxon>
        <taxon>Pseudomonadati</taxon>
        <taxon>Pseudomonadota</taxon>
        <taxon>Gammaproteobacteria</taxon>
        <taxon>Moraxellales</taxon>
        <taxon>Moraxellaceae</taxon>
        <taxon>Fluviicoccus</taxon>
    </lineage>
</organism>
<dbReference type="InterPro" id="IPR016676">
    <property type="entry name" value="P_lipid/glycerol_AcTrfase_prd"/>
</dbReference>
<gene>
    <name evidence="5" type="ORF">EV700_2564</name>
</gene>
<dbReference type="CDD" id="cd07987">
    <property type="entry name" value="LPLAT_MGAT-like"/>
    <property type="match status" value="1"/>
</dbReference>
<keyword evidence="2 5" id="KW-0012">Acyltransferase</keyword>
<dbReference type="PANTHER" id="PTHR22753">
    <property type="entry name" value="TRANSMEMBRANE PROTEIN 68"/>
    <property type="match status" value="1"/>
</dbReference>
<keyword evidence="1 5" id="KW-0808">Transferase</keyword>
<evidence type="ECO:0000259" key="4">
    <source>
        <dbReference type="SMART" id="SM00563"/>
    </source>
</evidence>
<evidence type="ECO:0000256" key="3">
    <source>
        <dbReference type="SAM" id="MobiDB-lite"/>
    </source>
</evidence>
<dbReference type="RefSeq" id="WP_207224669.1">
    <property type="nucleotide sequence ID" value="NZ_SHKX01000013.1"/>
</dbReference>
<sequence>MNTAEQRFAPTPTIARRARLSVVKNPAPAAKTPSRLPPDNLAPAPASWTPEGLNGPDPRLMKTQRGFTDFLLDRYFRLELDGWANLPAEPALLIGVHSGGPLTMDAWTIGFAWYRRFGTGRTLHATAHDVLMKTPGLGRYFRRMGVISPSRDNIQAAFEKGDDVILWPGGEKDAFRSWRKRDTVELGGRTGFIKLAIRTGRPIVPVATVGGHDTLFVLSEGRGLAKRLNLKKWLRSEVAPVTLSWPLGLAVHVTPLQHLPLPAKIRTEFLEPIRLSKDPAMADDDAYVQRMYHEVEARIQAGMDRLAAKRRFPVFG</sequence>
<dbReference type="InterPro" id="IPR007130">
    <property type="entry name" value="DAGAT"/>
</dbReference>
<dbReference type="SUPFAM" id="SSF69593">
    <property type="entry name" value="Glycerol-3-phosphate (1)-acyltransferase"/>
    <property type="match status" value="1"/>
</dbReference>
<feature type="region of interest" description="Disordered" evidence="3">
    <location>
        <begin position="1"/>
        <end position="60"/>
    </location>
</feature>
<comment type="caution">
    <text evidence="5">The sequence shown here is derived from an EMBL/GenBank/DDBJ whole genome shotgun (WGS) entry which is preliminary data.</text>
</comment>
<dbReference type="Proteomes" id="UP000292423">
    <property type="component" value="Unassembled WGS sequence"/>
</dbReference>
<name>A0A4Q7YPH1_9GAMM</name>
<feature type="domain" description="Phospholipid/glycerol acyltransferase" evidence="4">
    <location>
        <begin position="91"/>
        <end position="211"/>
    </location>
</feature>
<dbReference type="GO" id="GO:0008374">
    <property type="term" value="F:O-acyltransferase activity"/>
    <property type="evidence" value="ECO:0007669"/>
    <property type="project" value="InterPro"/>
</dbReference>
<dbReference type="Pfam" id="PF03982">
    <property type="entry name" value="DAGAT"/>
    <property type="match status" value="1"/>
</dbReference>
<evidence type="ECO:0000256" key="1">
    <source>
        <dbReference type="ARBA" id="ARBA00022679"/>
    </source>
</evidence>
<dbReference type="InterPro" id="IPR002123">
    <property type="entry name" value="Plipid/glycerol_acylTrfase"/>
</dbReference>
<dbReference type="AlphaFoldDB" id="A0A4Q7YPH1"/>
<dbReference type="SMART" id="SM00563">
    <property type="entry name" value="PlsC"/>
    <property type="match status" value="1"/>
</dbReference>
<protein>
    <submittedName>
        <fullName evidence="5">1-acyl-sn-glycerol-3-phosphate acyltransferase</fullName>
    </submittedName>
</protein>
<dbReference type="PIRSF" id="PIRSF016753">
    <property type="entry name" value="P_lipid/glycerol_ac_tran_prd"/>
    <property type="match status" value="1"/>
</dbReference>
<keyword evidence="6" id="KW-1185">Reference proteome</keyword>
<evidence type="ECO:0000256" key="2">
    <source>
        <dbReference type="ARBA" id="ARBA00023315"/>
    </source>
</evidence>
<evidence type="ECO:0000313" key="5">
    <source>
        <dbReference type="EMBL" id="RZU38629.1"/>
    </source>
</evidence>
<evidence type="ECO:0000313" key="6">
    <source>
        <dbReference type="Proteomes" id="UP000292423"/>
    </source>
</evidence>
<reference evidence="5 6" key="1">
    <citation type="submission" date="2019-02" db="EMBL/GenBank/DDBJ databases">
        <title>Genomic Encyclopedia of Type Strains, Phase IV (KMG-IV): sequencing the most valuable type-strain genomes for metagenomic binning, comparative biology and taxonomic classification.</title>
        <authorList>
            <person name="Goeker M."/>
        </authorList>
    </citation>
    <scope>NUCLEOTIDE SEQUENCE [LARGE SCALE GENOMIC DNA]</scope>
    <source>
        <strain evidence="5 6">DSM 105135</strain>
    </source>
</reference>
<dbReference type="PANTHER" id="PTHR22753:SF14">
    <property type="entry name" value="MONOACYLGLYCEROL_DIACYLGLYCEROL O-ACYLTRANSFERASE"/>
    <property type="match status" value="1"/>
</dbReference>
<dbReference type="EMBL" id="SHKX01000013">
    <property type="protein sequence ID" value="RZU38629.1"/>
    <property type="molecule type" value="Genomic_DNA"/>
</dbReference>